<dbReference type="GO" id="GO:0000922">
    <property type="term" value="C:spindle pole"/>
    <property type="evidence" value="ECO:0007669"/>
    <property type="project" value="InterPro"/>
</dbReference>
<dbReference type="InterPro" id="IPR042241">
    <property type="entry name" value="GCP_C_sf"/>
</dbReference>
<dbReference type="OrthoDB" id="5860513at2759"/>
<dbReference type="GO" id="GO:0051011">
    <property type="term" value="F:microtubule minus-end binding"/>
    <property type="evidence" value="ECO:0007669"/>
    <property type="project" value="TreeGrafter"/>
</dbReference>
<feature type="domain" description="Gamma tubulin complex component protein N-terminal" evidence="7">
    <location>
        <begin position="218"/>
        <end position="509"/>
    </location>
</feature>
<dbReference type="GO" id="GO:0000930">
    <property type="term" value="C:gamma-tubulin complex"/>
    <property type="evidence" value="ECO:0007669"/>
    <property type="project" value="TreeGrafter"/>
</dbReference>
<keyword evidence="4" id="KW-0493">Microtubule</keyword>
<evidence type="ECO:0000259" key="7">
    <source>
        <dbReference type="Pfam" id="PF17681"/>
    </source>
</evidence>
<dbReference type="InterPro" id="IPR040457">
    <property type="entry name" value="GCP_C"/>
</dbReference>
<dbReference type="InterPro" id="IPR007259">
    <property type="entry name" value="GCP"/>
</dbReference>
<sequence>MNRSKSSTSNLELVTVPFLLNKLCNTFSSRNPELSARLFKISTNFLSLPLWNKNLDEQYVVDQIHRALASKHSSVEDIQNFDILYAKLQNTSILHNKASILMLFLSLHKDSTTSKGFSMLHELQELHAKVADTKSSQVSFLPDDASAGVKKIYAAPTARTSTFNNSIHGSQTTVQVDQQHSSLVSATSDYHFQLALKDRSSSSSTTSMLSITESDLMQDVIYALQGIEGRILKKEPGGLGFIIDSKMAKSLGAIQRSLIERLAGVGFLHNQLKQHCEDTDRQNGVIGQSLIATFREELADYYKTLAILQAQLKKQDSDLTLRRMVVWVAEPHNRLQWLAYIAEQCTDKKGGALISAVHGFLQHGSVAVQTIAAKVLLSVCRPLYLMMSNWLLDGELNDPCNEFFIEARNISSAERLWHDKYHVKTSMVPSFISMEQAKKILATGKNINFLRQVCKDSNQLPGREALQKLFATTTADSLYVPDKSLDLHLNLENVYRETSHRVLYMLKDKYRLVEHLQALRRYLLLGQGDFIRHLLELLAPELSKPAQNLYSHTLSAILESAIRVTNVQYEDEDIVQRLTVEFLHSSHGDTGWDIFTLVYIVDGPVGSIFEPAMSEYRSLFGSLWKAKRMEFVLSNMRKQQITSAKLFRNMPVLRPILHQIHILSSAMIHFLHQTQYYFLFEVLECSWAEMMRQVNQAECLDDVINAHTTFLNSVQCGVLLDSGSEINSSGFTEMCAQLRIIYNLILQLESTQESLYKAALEEHTAIISFEKHCMILAQNGKFSVTKERDRENQERVIKFSNIINLTKHQVKQISYKYRQFVQKYLSLLASSSDQNLQLLSVRLNFNDYYTIA</sequence>
<evidence type="ECO:0008006" key="10">
    <source>
        <dbReference type="Google" id="ProtNLM"/>
    </source>
</evidence>
<organism evidence="8 9">
    <name type="scientific">Ignelater luminosus</name>
    <name type="common">Cucubano</name>
    <name type="synonym">Pyrophorus luminosus</name>
    <dbReference type="NCBI Taxonomy" id="2038154"/>
    <lineage>
        <taxon>Eukaryota</taxon>
        <taxon>Metazoa</taxon>
        <taxon>Ecdysozoa</taxon>
        <taxon>Arthropoda</taxon>
        <taxon>Hexapoda</taxon>
        <taxon>Insecta</taxon>
        <taxon>Pterygota</taxon>
        <taxon>Neoptera</taxon>
        <taxon>Endopterygota</taxon>
        <taxon>Coleoptera</taxon>
        <taxon>Polyphaga</taxon>
        <taxon>Elateriformia</taxon>
        <taxon>Elateroidea</taxon>
        <taxon>Elateridae</taxon>
        <taxon>Agrypninae</taxon>
        <taxon>Pyrophorini</taxon>
        <taxon>Ignelater</taxon>
    </lineage>
</organism>
<feature type="domain" description="Gamma tubulin complex component C-terminal" evidence="6">
    <location>
        <begin position="512"/>
        <end position="849"/>
    </location>
</feature>
<dbReference type="GO" id="GO:0007020">
    <property type="term" value="P:microtubule nucleation"/>
    <property type="evidence" value="ECO:0007669"/>
    <property type="project" value="InterPro"/>
</dbReference>
<evidence type="ECO:0000256" key="4">
    <source>
        <dbReference type="ARBA" id="ARBA00022701"/>
    </source>
</evidence>
<keyword evidence="5" id="KW-0206">Cytoskeleton</keyword>
<dbReference type="Proteomes" id="UP000801492">
    <property type="component" value="Unassembled WGS sequence"/>
</dbReference>
<dbReference type="Gene3D" id="1.20.120.1900">
    <property type="entry name" value="Gamma-tubulin complex, C-terminal domain"/>
    <property type="match status" value="1"/>
</dbReference>
<gene>
    <name evidence="8" type="ORF">ILUMI_24801</name>
</gene>
<keyword evidence="9" id="KW-1185">Reference proteome</keyword>
<keyword evidence="3" id="KW-0963">Cytoplasm</keyword>
<dbReference type="EMBL" id="VTPC01090748">
    <property type="protein sequence ID" value="KAF2881358.1"/>
    <property type="molecule type" value="Genomic_DNA"/>
</dbReference>
<evidence type="ECO:0000313" key="8">
    <source>
        <dbReference type="EMBL" id="KAF2881358.1"/>
    </source>
</evidence>
<proteinExistence type="inferred from homology"/>
<accession>A0A8K0CB61</accession>
<dbReference type="GO" id="GO:0043015">
    <property type="term" value="F:gamma-tubulin binding"/>
    <property type="evidence" value="ECO:0007669"/>
    <property type="project" value="InterPro"/>
</dbReference>
<dbReference type="GO" id="GO:0051321">
    <property type="term" value="P:meiotic cell cycle"/>
    <property type="evidence" value="ECO:0007669"/>
    <property type="project" value="TreeGrafter"/>
</dbReference>
<comment type="similarity">
    <text evidence="2">Belongs to the TUBGCP family.</text>
</comment>
<dbReference type="AlphaFoldDB" id="A0A8K0CB61"/>
<name>A0A8K0CB61_IGNLU</name>
<dbReference type="InterPro" id="IPR041470">
    <property type="entry name" value="GCP_N"/>
</dbReference>
<comment type="caution">
    <text evidence="8">The sequence shown here is derived from an EMBL/GenBank/DDBJ whole genome shotgun (WGS) entry which is preliminary data.</text>
</comment>
<protein>
    <recommendedName>
        <fullName evidence="10">Gamma-tubulin complex component</fullName>
    </recommendedName>
</protein>
<comment type="subcellular location">
    <subcellularLocation>
        <location evidence="1">Cytoplasm</location>
        <location evidence="1">Cytoskeleton</location>
    </subcellularLocation>
</comment>
<reference evidence="8" key="1">
    <citation type="submission" date="2019-08" db="EMBL/GenBank/DDBJ databases">
        <title>The genome of the North American firefly Photinus pyralis.</title>
        <authorList>
            <consortium name="Photinus pyralis genome working group"/>
            <person name="Fallon T.R."/>
            <person name="Sander Lower S.E."/>
            <person name="Weng J.-K."/>
        </authorList>
    </citation>
    <scope>NUCLEOTIDE SEQUENCE</scope>
    <source>
        <strain evidence="8">TRF0915ILg1</strain>
        <tissue evidence="8">Whole body</tissue>
    </source>
</reference>
<evidence type="ECO:0000256" key="5">
    <source>
        <dbReference type="ARBA" id="ARBA00023212"/>
    </source>
</evidence>
<dbReference type="Pfam" id="PF17681">
    <property type="entry name" value="GCP_N_terminal"/>
    <property type="match status" value="1"/>
</dbReference>
<dbReference type="GO" id="GO:0005874">
    <property type="term" value="C:microtubule"/>
    <property type="evidence" value="ECO:0007669"/>
    <property type="project" value="UniProtKB-KW"/>
</dbReference>
<evidence type="ECO:0000313" key="9">
    <source>
        <dbReference type="Proteomes" id="UP000801492"/>
    </source>
</evidence>
<dbReference type="PANTHER" id="PTHR19302">
    <property type="entry name" value="GAMMA TUBULIN COMPLEX PROTEIN"/>
    <property type="match status" value="1"/>
</dbReference>
<dbReference type="PANTHER" id="PTHR19302:SF14">
    <property type="entry name" value="GAMMA-TUBULIN COMPLEX COMPONENT 3"/>
    <property type="match status" value="1"/>
</dbReference>
<evidence type="ECO:0000256" key="3">
    <source>
        <dbReference type="ARBA" id="ARBA00022490"/>
    </source>
</evidence>
<dbReference type="Pfam" id="PF04130">
    <property type="entry name" value="GCP_C_terminal"/>
    <property type="match status" value="1"/>
</dbReference>
<evidence type="ECO:0000256" key="1">
    <source>
        <dbReference type="ARBA" id="ARBA00004245"/>
    </source>
</evidence>
<evidence type="ECO:0000256" key="2">
    <source>
        <dbReference type="ARBA" id="ARBA00010337"/>
    </source>
</evidence>
<evidence type="ECO:0000259" key="6">
    <source>
        <dbReference type="Pfam" id="PF04130"/>
    </source>
</evidence>
<dbReference type="GO" id="GO:0031122">
    <property type="term" value="P:cytoplasmic microtubule organization"/>
    <property type="evidence" value="ECO:0007669"/>
    <property type="project" value="TreeGrafter"/>
</dbReference>
<dbReference type="GO" id="GO:0051225">
    <property type="term" value="P:spindle assembly"/>
    <property type="evidence" value="ECO:0007669"/>
    <property type="project" value="TreeGrafter"/>
</dbReference>
<dbReference type="GO" id="GO:0000278">
    <property type="term" value="P:mitotic cell cycle"/>
    <property type="evidence" value="ECO:0007669"/>
    <property type="project" value="TreeGrafter"/>
</dbReference>